<dbReference type="SUPFAM" id="SSF48403">
    <property type="entry name" value="Ankyrin repeat"/>
    <property type="match status" value="1"/>
</dbReference>
<feature type="region of interest" description="Disordered" evidence="2">
    <location>
        <begin position="294"/>
        <end position="326"/>
    </location>
</feature>
<feature type="repeat" description="ANK" evidence="1">
    <location>
        <begin position="195"/>
        <end position="227"/>
    </location>
</feature>
<keyword evidence="1" id="KW-0040">ANK repeat</keyword>
<dbReference type="Proteomes" id="UP001152836">
    <property type="component" value="Unassembled WGS sequence"/>
</dbReference>
<dbReference type="PROSITE" id="PS50297">
    <property type="entry name" value="ANK_REP_REGION"/>
    <property type="match status" value="2"/>
</dbReference>
<dbReference type="Gene3D" id="1.25.40.20">
    <property type="entry name" value="Ankyrin repeat-containing domain"/>
    <property type="match status" value="1"/>
</dbReference>
<dbReference type="InterPro" id="IPR050657">
    <property type="entry name" value="Ankyrin_repeat_domain"/>
</dbReference>
<evidence type="ECO:0000313" key="3">
    <source>
        <dbReference type="EMBL" id="CAH7289538.1"/>
    </source>
</evidence>
<evidence type="ECO:0000256" key="1">
    <source>
        <dbReference type="PROSITE-ProRule" id="PRU00023"/>
    </source>
</evidence>
<feature type="repeat" description="ANK" evidence="1">
    <location>
        <begin position="129"/>
        <end position="161"/>
    </location>
</feature>
<dbReference type="SMART" id="SM00248">
    <property type="entry name" value="ANK"/>
    <property type="match status" value="6"/>
</dbReference>
<dbReference type="EMBL" id="CALSGD010001586">
    <property type="protein sequence ID" value="CAH7289538.1"/>
    <property type="molecule type" value="Genomic_DNA"/>
</dbReference>
<name>A0AAV0A555_PHORO</name>
<protein>
    <submittedName>
        <fullName evidence="3">Potegl protein</fullName>
    </submittedName>
</protein>
<dbReference type="InterPro" id="IPR002110">
    <property type="entry name" value="Ankyrin_rpt"/>
</dbReference>
<keyword evidence="4" id="KW-1185">Reference proteome</keyword>
<feature type="repeat" description="ANK" evidence="1">
    <location>
        <begin position="162"/>
        <end position="194"/>
    </location>
</feature>
<dbReference type="PROSITE" id="PS50088">
    <property type="entry name" value="ANK_REPEAT"/>
    <property type="match status" value="5"/>
</dbReference>
<dbReference type="InterPro" id="IPR036770">
    <property type="entry name" value="Ankyrin_rpt-contain_sf"/>
</dbReference>
<gene>
    <name evidence="3" type="primary">Potegl</name>
    <name evidence="3" type="ORF">PHOROB_LOCUS15732</name>
</gene>
<organism evidence="3 4">
    <name type="scientific">Phodopus roborovskii</name>
    <name type="common">Roborovski's desert hamster</name>
    <name type="synonym">Cricetulus roborovskii</name>
    <dbReference type="NCBI Taxonomy" id="109678"/>
    <lineage>
        <taxon>Eukaryota</taxon>
        <taxon>Metazoa</taxon>
        <taxon>Chordata</taxon>
        <taxon>Craniata</taxon>
        <taxon>Vertebrata</taxon>
        <taxon>Euteleostomi</taxon>
        <taxon>Mammalia</taxon>
        <taxon>Eutheria</taxon>
        <taxon>Euarchontoglires</taxon>
        <taxon>Glires</taxon>
        <taxon>Rodentia</taxon>
        <taxon>Myomorpha</taxon>
        <taxon>Muroidea</taxon>
        <taxon>Cricetidae</taxon>
        <taxon>Cricetinae</taxon>
        <taxon>Phodopus</taxon>
    </lineage>
</organism>
<comment type="caution">
    <text evidence="3">The sequence shown here is derived from an EMBL/GenBank/DDBJ whole genome shotgun (WGS) entry which is preliminary data.</text>
</comment>
<sequence length="392" mass="44237">MGGKCSRGGEKRPGGSQGFSVLCCDQKKSFEETPLGFCDIKARRNNLCFGTQNPSYLDMAYFPDNDLHMAACAGDLPFVRLYFTLGKYEVNHRDKENRNALHFACFYGHLEMVNYLWRRGCEINVCDKHNITPLMKAVQSWEEDIVCYLLERHANLHIKDSSGNTALHYAVYGGTPTMAARLLQYGANIEERTKDNLTPLLLALRENRLKMAQFLVKMEASVHAVDSQRRNSLMYAVRCDSSVMVNLLLQQGVDMNFKDLFGWTALRYAVEGDREVRTMLLEYEYNLIQSLREKNSAPESSENNPSVRPTNKAGAGTASPTATKNVIEMQDPLTTNKAGVKKTETCKPASVIREEETSIEKMLHKISLTSAWLLFQFKLLDSCLESSCPSFS</sequence>
<feature type="compositionally biased region" description="Low complexity" evidence="2">
    <location>
        <begin position="297"/>
        <end position="306"/>
    </location>
</feature>
<dbReference type="Pfam" id="PF12796">
    <property type="entry name" value="Ank_2"/>
    <property type="match status" value="2"/>
</dbReference>
<evidence type="ECO:0000313" key="4">
    <source>
        <dbReference type="Proteomes" id="UP001152836"/>
    </source>
</evidence>
<feature type="repeat" description="ANK" evidence="1">
    <location>
        <begin position="96"/>
        <end position="128"/>
    </location>
</feature>
<feature type="repeat" description="ANK" evidence="1">
    <location>
        <begin position="228"/>
        <end position="260"/>
    </location>
</feature>
<dbReference type="Pfam" id="PF00023">
    <property type="entry name" value="Ank"/>
    <property type="match status" value="1"/>
</dbReference>
<accession>A0AAV0A555</accession>
<dbReference type="PANTHER" id="PTHR24147:SF73">
    <property type="entry name" value="POTE ANKYRIN DOMAIN FAMILY, MEMBER G LIKE"/>
    <property type="match status" value="1"/>
</dbReference>
<reference evidence="3" key="1">
    <citation type="submission" date="2022-06" db="EMBL/GenBank/DDBJ databases">
        <authorList>
            <person name="Andreotti S."/>
            <person name="Wyler E."/>
        </authorList>
    </citation>
    <scope>NUCLEOTIDE SEQUENCE</scope>
</reference>
<proteinExistence type="predicted"/>
<dbReference type="AlphaFoldDB" id="A0AAV0A555"/>
<dbReference type="PANTHER" id="PTHR24147">
    <property type="entry name" value="ANKYRIN REPEAT DOMAIN 36-RELATED"/>
    <property type="match status" value="1"/>
</dbReference>
<evidence type="ECO:0000256" key="2">
    <source>
        <dbReference type="SAM" id="MobiDB-lite"/>
    </source>
</evidence>